<dbReference type="OrthoDB" id="213225at2"/>
<dbReference type="RefSeq" id="WP_068847296.1">
    <property type="nucleotide sequence ID" value="NZ_LYDR01000063.1"/>
</dbReference>
<name>A0A1C3EHQ9_9PLAN</name>
<reference evidence="2 3" key="1">
    <citation type="submission" date="2016-05" db="EMBL/GenBank/DDBJ databases">
        <title>Genomic and physiological characterization of Planctopirus sp. isolated from fresh water lake.</title>
        <authorList>
            <person name="Subhash Y."/>
            <person name="Ramana C."/>
        </authorList>
    </citation>
    <scope>NUCLEOTIDE SEQUENCE [LARGE SCALE GENOMIC DNA]</scope>
    <source>
        <strain evidence="2 3">JC280</strain>
    </source>
</reference>
<protein>
    <submittedName>
        <fullName evidence="2">Uncharacterized protein</fullName>
    </submittedName>
</protein>
<feature type="chain" id="PRO_5008673110" evidence="1">
    <location>
        <begin position="24"/>
        <end position="162"/>
    </location>
</feature>
<keyword evidence="1" id="KW-0732">Signal</keyword>
<evidence type="ECO:0000256" key="1">
    <source>
        <dbReference type="SAM" id="SignalP"/>
    </source>
</evidence>
<proteinExistence type="predicted"/>
<sequence length="162" mass="18335">MRNSSSLLTSCLLLLLTAPWIHPQVQQLAAFWGTADDSANYLFIRPEPAPENPALFQLFATSSLIASASNTYGREPAELVHDHQQGKVRFELWGFDPATQTTRQVRAIVQSHDVSLCLSPLEVLPDDVHYEARLFWSKLVDGQMSVPLQFDFPRFAPHELRF</sequence>
<evidence type="ECO:0000313" key="3">
    <source>
        <dbReference type="Proteomes" id="UP000094828"/>
    </source>
</evidence>
<dbReference type="STRING" id="1841610.A6X21_20775"/>
<comment type="caution">
    <text evidence="2">The sequence shown here is derived from an EMBL/GenBank/DDBJ whole genome shotgun (WGS) entry which is preliminary data.</text>
</comment>
<gene>
    <name evidence="2" type="ORF">A6X21_20775</name>
</gene>
<dbReference type="Proteomes" id="UP000094828">
    <property type="component" value="Unassembled WGS sequence"/>
</dbReference>
<evidence type="ECO:0000313" key="2">
    <source>
        <dbReference type="EMBL" id="ODA32768.1"/>
    </source>
</evidence>
<keyword evidence="3" id="KW-1185">Reference proteome</keyword>
<feature type="signal peptide" evidence="1">
    <location>
        <begin position="1"/>
        <end position="23"/>
    </location>
</feature>
<organism evidence="2 3">
    <name type="scientific">Planctopirus hydrillae</name>
    <dbReference type="NCBI Taxonomy" id="1841610"/>
    <lineage>
        <taxon>Bacteria</taxon>
        <taxon>Pseudomonadati</taxon>
        <taxon>Planctomycetota</taxon>
        <taxon>Planctomycetia</taxon>
        <taxon>Planctomycetales</taxon>
        <taxon>Planctomycetaceae</taxon>
        <taxon>Planctopirus</taxon>
    </lineage>
</organism>
<dbReference type="AlphaFoldDB" id="A0A1C3EHQ9"/>
<accession>A0A1C3EHQ9</accession>
<dbReference type="EMBL" id="LYDR01000063">
    <property type="protein sequence ID" value="ODA32768.1"/>
    <property type="molecule type" value="Genomic_DNA"/>
</dbReference>